<name>A0ABR1DU84_NECAM</name>
<organism evidence="1 2">
    <name type="scientific">Necator americanus</name>
    <name type="common">Human hookworm</name>
    <dbReference type="NCBI Taxonomy" id="51031"/>
    <lineage>
        <taxon>Eukaryota</taxon>
        <taxon>Metazoa</taxon>
        <taxon>Ecdysozoa</taxon>
        <taxon>Nematoda</taxon>
        <taxon>Chromadorea</taxon>
        <taxon>Rhabditida</taxon>
        <taxon>Rhabditina</taxon>
        <taxon>Rhabditomorpha</taxon>
        <taxon>Strongyloidea</taxon>
        <taxon>Ancylostomatidae</taxon>
        <taxon>Bunostominae</taxon>
        <taxon>Necator</taxon>
    </lineage>
</organism>
<gene>
    <name evidence="1" type="primary">Necator_chrV.g17358</name>
    <name evidence="1" type="ORF">RB195_012569</name>
</gene>
<proteinExistence type="predicted"/>
<evidence type="ECO:0000313" key="2">
    <source>
        <dbReference type="Proteomes" id="UP001303046"/>
    </source>
</evidence>
<dbReference type="Proteomes" id="UP001303046">
    <property type="component" value="Unassembled WGS sequence"/>
</dbReference>
<evidence type="ECO:0000313" key="1">
    <source>
        <dbReference type="EMBL" id="KAK6753041.1"/>
    </source>
</evidence>
<sequence length="78" mass="8508">MQSKNACALSNSGIPVSKLVPRGNVTIRGPCYGTPQRGILGCFERFIKCAAQKADVERTQFYCESIDTDAQNICGICY</sequence>
<reference evidence="1 2" key="1">
    <citation type="submission" date="2023-08" db="EMBL/GenBank/DDBJ databases">
        <title>A Necator americanus chromosomal reference genome.</title>
        <authorList>
            <person name="Ilik V."/>
            <person name="Petrzelkova K.J."/>
            <person name="Pardy F."/>
            <person name="Fuh T."/>
            <person name="Niatou-Singa F.S."/>
            <person name="Gouil Q."/>
            <person name="Baker L."/>
            <person name="Ritchie M.E."/>
            <person name="Jex A.R."/>
            <person name="Gazzola D."/>
            <person name="Li H."/>
            <person name="Toshio Fujiwara R."/>
            <person name="Zhan B."/>
            <person name="Aroian R.V."/>
            <person name="Pafco B."/>
            <person name="Schwarz E.M."/>
        </authorList>
    </citation>
    <scope>NUCLEOTIDE SEQUENCE [LARGE SCALE GENOMIC DNA]</scope>
    <source>
        <strain evidence="1 2">Aroian</strain>
        <tissue evidence="1">Whole animal</tissue>
    </source>
</reference>
<protein>
    <submittedName>
        <fullName evidence="1">Uncharacterized protein</fullName>
    </submittedName>
</protein>
<dbReference type="EMBL" id="JAVFWL010000005">
    <property type="protein sequence ID" value="KAK6753041.1"/>
    <property type="molecule type" value="Genomic_DNA"/>
</dbReference>
<comment type="caution">
    <text evidence="1">The sequence shown here is derived from an EMBL/GenBank/DDBJ whole genome shotgun (WGS) entry which is preliminary data.</text>
</comment>
<accession>A0ABR1DU84</accession>
<keyword evidence="2" id="KW-1185">Reference proteome</keyword>